<feature type="transmembrane region" description="Helical" evidence="1">
    <location>
        <begin position="97"/>
        <end position="125"/>
    </location>
</feature>
<proteinExistence type="predicted"/>
<feature type="transmembrane region" description="Helical" evidence="1">
    <location>
        <begin position="372"/>
        <end position="394"/>
    </location>
</feature>
<evidence type="ECO:0000313" key="3">
    <source>
        <dbReference type="Proteomes" id="UP000031030"/>
    </source>
</evidence>
<feature type="transmembrane region" description="Helical" evidence="1">
    <location>
        <begin position="400"/>
        <end position="424"/>
    </location>
</feature>
<feature type="transmembrane region" description="Helical" evidence="1">
    <location>
        <begin position="482"/>
        <end position="506"/>
    </location>
</feature>
<name>A0A0B2A6L7_9MICO</name>
<dbReference type="RefSeq" id="WP_039399355.1">
    <property type="nucleotide sequence ID" value="NZ_JTDK01000010.1"/>
</dbReference>
<feature type="transmembrane region" description="Helical" evidence="1">
    <location>
        <begin position="172"/>
        <end position="193"/>
    </location>
</feature>
<dbReference type="AlphaFoldDB" id="A0A0B2A6L7"/>
<keyword evidence="1" id="KW-1133">Transmembrane helix</keyword>
<organism evidence="2 3">
    <name type="scientific">Microbacterium mangrovi</name>
    <dbReference type="NCBI Taxonomy" id="1348253"/>
    <lineage>
        <taxon>Bacteria</taxon>
        <taxon>Bacillati</taxon>
        <taxon>Actinomycetota</taxon>
        <taxon>Actinomycetes</taxon>
        <taxon>Micrococcales</taxon>
        <taxon>Microbacteriaceae</taxon>
        <taxon>Microbacterium</taxon>
    </lineage>
</organism>
<dbReference type="OrthoDB" id="3261041at2"/>
<evidence type="ECO:0000313" key="2">
    <source>
        <dbReference type="EMBL" id="KHK97388.1"/>
    </source>
</evidence>
<feature type="transmembrane region" description="Helical" evidence="1">
    <location>
        <begin position="324"/>
        <end position="342"/>
    </location>
</feature>
<accession>A0A0B2A6L7</accession>
<comment type="caution">
    <text evidence="2">The sequence shown here is derived from an EMBL/GenBank/DDBJ whole genome shotgun (WGS) entry which is preliminary data.</text>
</comment>
<keyword evidence="1" id="KW-0472">Membrane</keyword>
<reference evidence="2 3" key="1">
    <citation type="submission" date="2014-11" db="EMBL/GenBank/DDBJ databases">
        <title>Genome sequence of Microbacterium mangrovi MUSC 115(T).</title>
        <authorList>
            <person name="Lee L.-H."/>
        </authorList>
    </citation>
    <scope>NUCLEOTIDE SEQUENCE [LARGE SCALE GENOMIC DNA]</scope>
    <source>
        <strain evidence="2 3">MUSC 115</strain>
    </source>
</reference>
<feature type="transmembrane region" description="Helical" evidence="1">
    <location>
        <begin position="445"/>
        <end position="470"/>
    </location>
</feature>
<feature type="transmembrane region" description="Helical" evidence="1">
    <location>
        <begin position="28"/>
        <end position="47"/>
    </location>
</feature>
<sequence length="520" mass="53760">MAAHLLRLRIALIVGALRGRQRVRMASGAALILAGAVLACAGLAAIANAAAPTAFVVTVIAGSAMTVGFAVAALLSRSDDPVDPRRFALFDFRAREVAVGAGLAGAVSVPVLGATIVAVGAVVFWSGRGVPWPVTVLSALLVVVTCVLLARVCFGAAALLLRERRSRELTGILLLALVVFVVPTAVFVFSLQWRGAVPAPLVAAARVLGETPFGAAWALPALFASGDAAGGWLSLVIALATPVVLGALWYAVTVRLLTTTERPTRAGRSELGWFLVAPSTPGGAIAARSLVYWRRDSRYLMSLVAVPVAAVLCVIPLLVANVPFADAVLLPVPVIALFLGWMPHNDVAYDATAVWIHFAADVRGFSDRIGRLVPVLLIGLPALGVLIPVAMVLHGHWSTLPMMIGLCAALYLSGLGLSSISSALAPYPVTLPGDSPLRQPERVGVAAVVSPALVLLGALACAVPVLAWSWAAWQGDAVAADYALWGGIGIGLAVLVGGVAGGSAVFERRRSRLMEFAESL</sequence>
<feature type="transmembrane region" description="Helical" evidence="1">
    <location>
        <begin position="231"/>
        <end position="251"/>
    </location>
</feature>
<feature type="transmembrane region" description="Helical" evidence="1">
    <location>
        <begin position="299"/>
        <end position="318"/>
    </location>
</feature>
<protein>
    <submittedName>
        <fullName evidence="2">Uncharacterized protein</fullName>
    </submittedName>
</protein>
<dbReference type="STRING" id="1348253.LK09_11435"/>
<feature type="transmembrane region" description="Helical" evidence="1">
    <location>
        <begin position="53"/>
        <end position="76"/>
    </location>
</feature>
<evidence type="ECO:0000256" key="1">
    <source>
        <dbReference type="SAM" id="Phobius"/>
    </source>
</evidence>
<dbReference type="Proteomes" id="UP000031030">
    <property type="component" value="Unassembled WGS sequence"/>
</dbReference>
<dbReference type="EMBL" id="JTDK01000010">
    <property type="protein sequence ID" value="KHK97388.1"/>
    <property type="molecule type" value="Genomic_DNA"/>
</dbReference>
<keyword evidence="1" id="KW-0812">Transmembrane</keyword>
<feature type="transmembrane region" description="Helical" evidence="1">
    <location>
        <begin position="137"/>
        <end position="160"/>
    </location>
</feature>
<keyword evidence="3" id="KW-1185">Reference proteome</keyword>
<gene>
    <name evidence="2" type="ORF">LK09_11435</name>
</gene>